<dbReference type="Proteomes" id="UP001257060">
    <property type="component" value="Unassembled WGS sequence"/>
</dbReference>
<comment type="caution">
    <text evidence="4">The sequence shown here is derived from an EMBL/GenBank/DDBJ whole genome shotgun (WGS) entry which is preliminary data.</text>
</comment>
<keyword evidence="2" id="KW-0804">Transcription</keyword>
<organism evidence="4 5">
    <name type="scientific">Halogeometricum salsisoli</name>
    <dbReference type="NCBI Taxonomy" id="2950536"/>
    <lineage>
        <taxon>Archaea</taxon>
        <taxon>Methanobacteriati</taxon>
        <taxon>Methanobacteriota</taxon>
        <taxon>Stenosarchaea group</taxon>
        <taxon>Halobacteria</taxon>
        <taxon>Halobacteriales</taxon>
        <taxon>Haloferacaceae</taxon>
        <taxon>Halogeometricum</taxon>
    </lineage>
</organism>
<dbReference type="RefSeq" id="WP_310925463.1">
    <property type="nucleotide sequence ID" value="NZ_JAMQOP010000004.1"/>
</dbReference>
<dbReference type="InterPro" id="IPR007050">
    <property type="entry name" value="HTH_bacterioopsin"/>
</dbReference>
<dbReference type="Pfam" id="PF04967">
    <property type="entry name" value="HTH_10"/>
    <property type="match status" value="1"/>
</dbReference>
<protein>
    <submittedName>
        <fullName evidence="4">Helix-turn-helix domain-containing protein</fullName>
    </submittedName>
</protein>
<proteinExistence type="predicted"/>
<evidence type="ECO:0000313" key="4">
    <source>
        <dbReference type="EMBL" id="MDS0300560.1"/>
    </source>
</evidence>
<keyword evidence="5" id="KW-1185">Reference proteome</keyword>
<feature type="domain" description="HTH bat-type" evidence="3">
    <location>
        <begin position="186"/>
        <end position="237"/>
    </location>
</feature>
<evidence type="ECO:0000259" key="3">
    <source>
        <dbReference type="Pfam" id="PF04967"/>
    </source>
</evidence>
<sequence>MAIVGNELEKQDATRLTLDIRHPNCWTLKATERTDCGLVAHTVYNASGDAVKGHFTAYADETEDVEELVEVARDLDLTESVVGMNKRHDFSERDSRLGNTSRELFVEYDPQNSMSDALLSMGFIHDAPVRVHDGHEYWPVFVSADRESINRRLDFLREEKDAEIAVTRIVSDPEFGTADPTASEGLSKRQREAFLLACEMGYYSWPRETTTREMAAELDITKTTFLEHLRKAEAELLSPERVQ</sequence>
<reference evidence="4 5" key="1">
    <citation type="submission" date="2022-06" db="EMBL/GenBank/DDBJ databases">
        <title>Halogeometricum sp. a new haloarchaeum isolate from saline soil.</title>
        <authorList>
            <person name="Strakova D."/>
            <person name="Galisteo C."/>
            <person name="Sanchez-Porro C."/>
            <person name="Ventosa A."/>
        </authorList>
    </citation>
    <scope>NUCLEOTIDE SEQUENCE [LARGE SCALE GENOMIC DNA]</scope>
    <source>
        <strain evidence="4 5">S1BR25-6</strain>
    </source>
</reference>
<evidence type="ECO:0000256" key="2">
    <source>
        <dbReference type="ARBA" id="ARBA00023163"/>
    </source>
</evidence>
<evidence type="ECO:0000256" key="1">
    <source>
        <dbReference type="ARBA" id="ARBA00023015"/>
    </source>
</evidence>
<accession>A0ABU2GID9</accession>
<dbReference type="EMBL" id="JAMQOP010000004">
    <property type="protein sequence ID" value="MDS0300560.1"/>
    <property type="molecule type" value="Genomic_DNA"/>
</dbReference>
<gene>
    <name evidence="4" type="ORF">NDI76_17560</name>
</gene>
<evidence type="ECO:0000313" key="5">
    <source>
        <dbReference type="Proteomes" id="UP001257060"/>
    </source>
</evidence>
<dbReference type="PANTHER" id="PTHR34236:SF1">
    <property type="entry name" value="DIMETHYL SULFOXIDE REDUCTASE TRANSCRIPTIONAL ACTIVATOR"/>
    <property type="match status" value="1"/>
</dbReference>
<dbReference type="PANTHER" id="PTHR34236">
    <property type="entry name" value="DIMETHYL SULFOXIDE REDUCTASE TRANSCRIPTIONAL ACTIVATOR"/>
    <property type="match status" value="1"/>
</dbReference>
<keyword evidence="1" id="KW-0805">Transcription regulation</keyword>
<name>A0ABU2GID9_9EURY</name>